<feature type="domain" description="DUF4352" evidence="2">
    <location>
        <begin position="31"/>
        <end position="149"/>
    </location>
</feature>
<dbReference type="EMBL" id="FOOE01000005">
    <property type="protein sequence ID" value="SFF63855.1"/>
    <property type="molecule type" value="Genomic_DNA"/>
</dbReference>
<evidence type="ECO:0000259" key="2">
    <source>
        <dbReference type="Pfam" id="PF11611"/>
    </source>
</evidence>
<accession>A0A1I2K9W7</accession>
<keyword evidence="4" id="KW-1185">Reference proteome</keyword>
<dbReference type="AlphaFoldDB" id="A0A1I2K9W7"/>
<evidence type="ECO:0000313" key="4">
    <source>
        <dbReference type="Proteomes" id="UP000182135"/>
    </source>
</evidence>
<proteinExistence type="predicted"/>
<name>A0A1I2K9W7_9CLOT</name>
<dbReference type="Pfam" id="PF11611">
    <property type="entry name" value="DUF4352"/>
    <property type="match status" value="1"/>
</dbReference>
<dbReference type="STRING" id="1529.SAMN04487885_10515"/>
<evidence type="ECO:0000313" key="3">
    <source>
        <dbReference type="EMBL" id="SFF63855.1"/>
    </source>
</evidence>
<reference evidence="3 4" key="1">
    <citation type="submission" date="2016-10" db="EMBL/GenBank/DDBJ databases">
        <authorList>
            <person name="de Groot N.N."/>
        </authorList>
    </citation>
    <scope>NUCLEOTIDE SEQUENCE [LARGE SCALE GENOMIC DNA]</scope>
    <source>
        <strain evidence="3 4">NLAE-zl-G419</strain>
    </source>
</reference>
<keyword evidence="1" id="KW-0732">Signal</keyword>
<evidence type="ECO:0000256" key="1">
    <source>
        <dbReference type="ARBA" id="ARBA00022729"/>
    </source>
</evidence>
<dbReference type="eggNOG" id="ENOG503255S">
    <property type="taxonomic scope" value="Bacteria"/>
</dbReference>
<dbReference type="Proteomes" id="UP000182135">
    <property type="component" value="Unassembled WGS sequence"/>
</dbReference>
<sequence length="175" mass="19537">MSTLVACGNANIPVNEEGIKQEKKEDNYIAYGDSADSGNWNIKIRDVSEVSEVDKKDGGKFTADGKFINTLLDMKNISQNPVSYSLTDFKLKDISTGKTYVIEDIGYEVAHELISEEKFYKGNDEYITIMDDVNPDKSKIACISFEVNEYLQLDNLVLVNKNNGNAGEGVQFKLK</sequence>
<dbReference type="InterPro" id="IPR029051">
    <property type="entry name" value="DUF4352"/>
</dbReference>
<gene>
    <name evidence="3" type="ORF">SAMN04487885_10515</name>
</gene>
<organism evidence="3 4">
    <name type="scientific">Clostridium cadaveris</name>
    <dbReference type="NCBI Taxonomy" id="1529"/>
    <lineage>
        <taxon>Bacteria</taxon>
        <taxon>Bacillati</taxon>
        <taxon>Bacillota</taxon>
        <taxon>Clostridia</taxon>
        <taxon>Eubacteriales</taxon>
        <taxon>Clostridiaceae</taxon>
        <taxon>Clostridium</taxon>
    </lineage>
</organism>
<dbReference type="Gene3D" id="2.60.40.1240">
    <property type="match status" value="1"/>
</dbReference>
<protein>
    <recommendedName>
        <fullName evidence="2">DUF4352 domain-containing protein</fullName>
    </recommendedName>
</protein>
<dbReference type="InterPro" id="IPR029050">
    <property type="entry name" value="Immunoprotect_excell_Ig-like"/>
</dbReference>